<name>A0ABU5RD66_9PSEU</name>
<comment type="caution">
    <text evidence="1">The sequence shown here is derived from an EMBL/GenBank/DDBJ whole genome shotgun (WGS) entry which is preliminary data.</text>
</comment>
<gene>
    <name evidence="1" type="ORF">VA596_32045</name>
</gene>
<proteinExistence type="predicted"/>
<dbReference type="EMBL" id="JAYFSI010000008">
    <property type="protein sequence ID" value="MEA5364201.1"/>
    <property type="molecule type" value="Genomic_DNA"/>
</dbReference>
<keyword evidence="2" id="KW-1185">Reference proteome</keyword>
<dbReference type="RefSeq" id="WP_323331939.1">
    <property type="nucleotide sequence ID" value="NZ_JAYFSI010000008.1"/>
</dbReference>
<accession>A0ABU5RD66</accession>
<sequence>MTDPFQFEKAALLTDDPMFCAPDEAVSAWRELAEAARAELTRMGFAATVLDRFSAGRPPAGAQILVNDIQPFGVTLDWHAPVEDEESYRTHLLRQDSEDPFVGYVITAGELIARSLLEVVRAAGFRTLVDHEERQTYHYRVLEAPRFPLH</sequence>
<protein>
    <submittedName>
        <fullName evidence="1">Uncharacterized protein</fullName>
    </submittedName>
</protein>
<evidence type="ECO:0000313" key="2">
    <source>
        <dbReference type="Proteomes" id="UP001304298"/>
    </source>
</evidence>
<evidence type="ECO:0000313" key="1">
    <source>
        <dbReference type="EMBL" id="MEA5364201.1"/>
    </source>
</evidence>
<reference evidence="1 2" key="1">
    <citation type="submission" date="2023-12" db="EMBL/GenBank/DDBJ databases">
        <title>Amycolatopsis sp. V23-08.</title>
        <authorList>
            <person name="Somphong A."/>
        </authorList>
    </citation>
    <scope>NUCLEOTIDE SEQUENCE [LARGE SCALE GENOMIC DNA]</scope>
    <source>
        <strain evidence="1 2">V23-08</strain>
    </source>
</reference>
<dbReference type="Proteomes" id="UP001304298">
    <property type="component" value="Unassembled WGS sequence"/>
</dbReference>
<organism evidence="1 2">
    <name type="scientific">Amycolatopsis heterodermiae</name>
    <dbReference type="NCBI Taxonomy" id="3110235"/>
    <lineage>
        <taxon>Bacteria</taxon>
        <taxon>Bacillati</taxon>
        <taxon>Actinomycetota</taxon>
        <taxon>Actinomycetes</taxon>
        <taxon>Pseudonocardiales</taxon>
        <taxon>Pseudonocardiaceae</taxon>
        <taxon>Amycolatopsis</taxon>
    </lineage>
</organism>